<dbReference type="Proteomes" id="UP000742098">
    <property type="component" value="Unassembled WGS sequence"/>
</dbReference>
<dbReference type="EMBL" id="DYVS01000149">
    <property type="protein sequence ID" value="HJF70908.1"/>
    <property type="molecule type" value="Genomic_DNA"/>
</dbReference>
<dbReference type="AlphaFoldDB" id="A0A921H692"/>
<reference evidence="1" key="2">
    <citation type="submission" date="2021-09" db="EMBL/GenBank/DDBJ databases">
        <authorList>
            <person name="Gilroy R."/>
        </authorList>
    </citation>
    <scope>NUCLEOTIDE SEQUENCE</scope>
    <source>
        <strain evidence="1">6966</strain>
    </source>
</reference>
<evidence type="ECO:0000313" key="2">
    <source>
        <dbReference type="Proteomes" id="UP000742098"/>
    </source>
</evidence>
<evidence type="ECO:0000313" key="1">
    <source>
        <dbReference type="EMBL" id="HJF70908.1"/>
    </source>
</evidence>
<dbReference type="Pfam" id="PF03864">
    <property type="entry name" value="Phage_cap_E"/>
    <property type="match status" value="1"/>
</dbReference>
<comment type="caution">
    <text evidence="1">The sequence shown here is derived from an EMBL/GenBank/DDBJ whole genome shotgun (WGS) entry which is preliminary data.</text>
</comment>
<sequence length="383" mass="42964">MDSFFKSTIYGDLTKMVQIVFNEASKKKVTLFGQTYIDRFFDFKNPQFGLTVSELMGDYKIRIMASLIADKALTPVRSWEGAEKFTEKIPRFGHKTILNADQLREIKNMLATQSISSDPATRDAYEASKKQELINTMMGTVQETVLGTKDALEYLFISALFNAGIVEYNELNNPEGIRYKIDYGMPESNKIKVESGYEWTKENLASGKVDPVEFLIDLIQQFSDTMQFDAILMHPKMRYNILRSKYLRLAVRGVDKAATPIKEDELDQSLKGLGIPRFESIYKQNAVLKDGKRQNISPVSEDSIVLVPAGKIGVVRTAFEDNEIIPEKNVSYSNMSNGIRVAQWTVGESSGQAAGEYTQASIRALPIITSINGILNVKVNNLG</sequence>
<dbReference type="InterPro" id="IPR005564">
    <property type="entry name" value="Major_capsid_GpE"/>
</dbReference>
<accession>A0A921H692</accession>
<protein>
    <submittedName>
        <fullName evidence="1">Major capsid protein</fullName>
    </submittedName>
</protein>
<proteinExistence type="predicted"/>
<reference evidence="1" key="1">
    <citation type="journal article" date="2021" name="PeerJ">
        <title>Extensive microbial diversity within the chicken gut microbiome revealed by metagenomics and culture.</title>
        <authorList>
            <person name="Gilroy R."/>
            <person name="Ravi A."/>
            <person name="Getino M."/>
            <person name="Pursley I."/>
            <person name="Horton D.L."/>
            <person name="Alikhan N.F."/>
            <person name="Baker D."/>
            <person name="Gharbi K."/>
            <person name="Hall N."/>
            <person name="Watson M."/>
            <person name="Adriaenssens E.M."/>
            <person name="Foster-Nyarko E."/>
            <person name="Jarju S."/>
            <person name="Secka A."/>
            <person name="Antonio M."/>
            <person name="Oren A."/>
            <person name="Chaudhuri R.R."/>
            <person name="La Ragione R."/>
            <person name="Hildebrand F."/>
            <person name="Pallen M.J."/>
        </authorList>
    </citation>
    <scope>NUCLEOTIDE SEQUENCE</scope>
    <source>
        <strain evidence="1">6966</strain>
    </source>
</reference>
<name>A0A921H692_9BACT</name>
<organism evidence="1 2">
    <name type="scientific">Butyricimonas virosa</name>
    <dbReference type="NCBI Taxonomy" id="544645"/>
    <lineage>
        <taxon>Bacteria</taxon>
        <taxon>Pseudomonadati</taxon>
        <taxon>Bacteroidota</taxon>
        <taxon>Bacteroidia</taxon>
        <taxon>Bacteroidales</taxon>
        <taxon>Odoribacteraceae</taxon>
        <taxon>Butyricimonas</taxon>
    </lineage>
</organism>
<gene>
    <name evidence="1" type="ORF">K8V05_09165</name>
</gene>